<feature type="region of interest" description="Disordered" evidence="1">
    <location>
        <begin position="384"/>
        <end position="431"/>
    </location>
</feature>
<dbReference type="InterPro" id="IPR054726">
    <property type="entry name" value="Ubiq_DUF569-assoc"/>
</dbReference>
<feature type="domain" description="DUF569" evidence="2">
    <location>
        <begin position="230"/>
        <end position="371"/>
    </location>
</feature>
<comment type="caution">
    <text evidence="4">The sequence shown here is derived from an EMBL/GenBank/DDBJ whole genome shotgun (WGS) entry which is preliminary data.</text>
</comment>
<evidence type="ECO:0000313" key="5">
    <source>
        <dbReference type="Proteomes" id="UP000593562"/>
    </source>
</evidence>
<dbReference type="Pfam" id="PF22932">
    <property type="entry name" value="Ubiq_DUF_assoc"/>
    <property type="match status" value="1"/>
</dbReference>
<organism evidence="4 5">
    <name type="scientific">Tripterygium wilfordii</name>
    <name type="common">Thunder God vine</name>
    <dbReference type="NCBI Taxonomy" id="458696"/>
    <lineage>
        <taxon>Eukaryota</taxon>
        <taxon>Viridiplantae</taxon>
        <taxon>Streptophyta</taxon>
        <taxon>Embryophyta</taxon>
        <taxon>Tracheophyta</taxon>
        <taxon>Spermatophyta</taxon>
        <taxon>Magnoliopsida</taxon>
        <taxon>eudicotyledons</taxon>
        <taxon>Gunneridae</taxon>
        <taxon>Pentapetalae</taxon>
        <taxon>rosids</taxon>
        <taxon>fabids</taxon>
        <taxon>Celastrales</taxon>
        <taxon>Celastraceae</taxon>
        <taxon>Tripterygium</taxon>
    </lineage>
</organism>
<evidence type="ECO:0000256" key="1">
    <source>
        <dbReference type="SAM" id="MobiDB-lite"/>
    </source>
</evidence>
<protein>
    <submittedName>
        <fullName evidence="4">Putative Actin cross-linking protein</fullName>
    </submittedName>
</protein>
<sequence length="529" mass="58845">MELFAIATAVKLRSHLDRYLVADDDKETVHQSRNGSSRKATWFVEMVQNKTDVIRLRSCHGKYLTASETPFLLGMTGHRVLQTVPYKMLSDWNTEWEPIRDGFQVKIKSWCGKYLRANGGTPPWRNSVTHDEPHSGATKNWVLWDVVPVEVVETDSLVQYLSSMSSFSSVSGDVLEAAAFDGDDQVFGSEPGSPVSVVSLKTPPRLTMISSMSPKLSSKQTYSNQLRSGMEFFRKAKAVRLRGHHDKYLHAEEDEESVTQDRNGSSKKARWAVEFVPGSESIIRLKSCYGKYLTASNKPFLLGMTGRKVIQSLPGRLDSSLEWEPIREGSQVKLKTRYGNFLRANGGLPPWRNSVTHDIPHRTATQDWIFWNVDVVEILVESPGDHQHAGSPVTHSDSLDSESSSPSSASIKSEKFSSQESSDSYSGGSPLKSEGRTIYYHVADESGEVDDDVVEGYSFTFKGNGVEELTKKLMEETGLEDIVVCSRSPLNGKLYPLRLQLPPNNADMNVIIVLSSAKAARDFGKQGIP</sequence>
<evidence type="ECO:0000259" key="3">
    <source>
        <dbReference type="Pfam" id="PF22932"/>
    </source>
</evidence>
<evidence type="ECO:0000313" key="4">
    <source>
        <dbReference type="EMBL" id="KAF5746668.1"/>
    </source>
</evidence>
<reference evidence="4 5" key="1">
    <citation type="journal article" date="2020" name="Nat. Commun.">
        <title>Genome of Tripterygium wilfordii and identification of cytochrome P450 involved in triptolide biosynthesis.</title>
        <authorList>
            <person name="Tu L."/>
            <person name="Su P."/>
            <person name="Zhang Z."/>
            <person name="Gao L."/>
            <person name="Wang J."/>
            <person name="Hu T."/>
            <person name="Zhou J."/>
            <person name="Zhang Y."/>
            <person name="Zhao Y."/>
            <person name="Liu Y."/>
            <person name="Song Y."/>
            <person name="Tong Y."/>
            <person name="Lu Y."/>
            <person name="Yang J."/>
            <person name="Xu C."/>
            <person name="Jia M."/>
            <person name="Peters R.J."/>
            <person name="Huang L."/>
            <person name="Gao W."/>
        </authorList>
    </citation>
    <scope>NUCLEOTIDE SEQUENCE [LARGE SCALE GENOMIC DNA]</scope>
    <source>
        <strain evidence="5">cv. XIE 37</strain>
        <tissue evidence="4">Leaf</tissue>
    </source>
</reference>
<accession>A0A7J7DK30</accession>
<dbReference type="Gene3D" id="2.80.10.50">
    <property type="match status" value="2"/>
</dbReference>
<dbReference type="FunCoup" id="A0A7J7DK30">
    <property type="interactions" value="1954"/>
</dbReference>
<dbReference type="CDD" id="cd23340">
    <property type="entry name" value="beta-trefoil_FSCN_ACP-like"/>
    <property type="match status" value="2"/>
</dbReference>
<dbReference type="PANTHER" id="PTHR31205:SF69">
    <property type="entry name" value="ACTIN CROSS-LINKING PROTEIN (DUF569)"/>
    <property type="match status" value="1"/>
</dbReference>
<dbReference type="InterPro" id="IPR007679">
    <property type="entry name" value="DUF569"/>
</dbReference>
<gene>
    <name evidence="4" type="ORF">HS088_TW06G00840</name>
</gene>
<dbReference type="SUPFAM" id="SSF50405">
    <property type="entry name" value="Actin-crosslinking proteins"/>
    <property type="match status" value="2"/>
</dbReference>
<feature type="compositionally biased region" description="Low complexity" evidence="1">
    <location>
        <begin position="401"/>
        <end position="411"/>
    </location>
</feature>
<proteinExistence type="predicted"/>
<dbReference type="InterPro" id="IPR008999">
    <property type="entry name" value="Actin-crosslinking"/>
</dbReference>
<keyword evidence="5" id="KW-1185">Reference proteome</keyword>
<dbReference type="OrthoDB" id="2432302at2759"/>
<name>A0A7J7DK30_TRIWF</name>
<evidence type="ECO:0000259" key="2">
    <source>
        <dbReference type="Pfam" id="PF04601"/>
    </source>
</evidence>
<dbReference type="Pfam" id="PF04601">
    <property type="entry name" value="DUF569"/>
    <property type="match status" value="2"/>
</dbReference>
<feature type="domain" description="DUF569" evidence="2">
    <location>
        <begin position="1"/>
        <end position="144"/>
    </location>
</feature>
<dbReference type="InParanoid" id="A0A7J7DK30"/>
<dbReference type="Proteomes" id="UP000593562">
    <property type="component" value="Unassembled WGS sequence"/>
</dbReference>
<feature type="domain" description="DUF569" evidence="3">
    <location>
        <begin position="435"/>
        <end position="513"/>
    </location>
</feature>
<dbReference type="AlphaFoldDB" id="A0A7J7DK30"/>
<feature type="compositionally biased region" description="Low complexity" evidence="1">
    <location>
        <begin position="418"/>
        <end position="431"/>
    </location>
</feature>
<dbReference type="EMBL" id="JAAARO010000006">
    <property type="protein sequence ID" value="KAF5746668.1"/>
    <property type="molecule type" value="Genomic_DNA"/>
</dbReference>
<dbReference type="PANTHER" id="PTHR31205">
    <property type="entry name" value="ACTIN CROSS-LINKING PROTEIN (DUF569)"/>
    <property type="match status" value="1"/>
</dbReference>
<dbReference type="FunFam" id="2.80.10.50:FF:000067">
    <property type="entry name" value="BnaC05g19630D protein"/>
    <property type="match status" value="2"/>
</dbReference>